<dbReference type="InterPro" id="IPR050535">
    <property type="entry name" value="DNA_Repair-Maintenance_Comp"/>
</dbReference>
<dbReference type="EMBL" id="FMWK01000020">
    <property type="protein sequence ID" value="SCZ81337.1"/>
    <property type="molecule type" value="Genomic_DNA"/>
</dbReference>
<dbReference type="AlphaFoldDB" id="A0A1G5S5A0"/>
<dbReference type="GO" id="GO:0006310">
    <property type="term" value="P:DNA recombination"/>
    <property type="evidence" value="ECO:0007669"/>
    <property type="project" value="UniProtKB-KW"/>
</dbReference>
<dbReference type="RefSeq" id="WP_090164190.1">
    <property type="nucleotide sequence ID" value="NZ_FMWK01000020.1"/>
</dbReference>
<name>A0A1G5S5A0_PSEXY</name>
<accession>A0A1G5S5A0</accession>
<gene>
    <name evidence="7" type="primary">sbcD</name>
    <name evidence="10" type="ORF">SAMN02910350_02766</name>
</gene>
<dbReference type="PANTHER" id="PTHR30337">
    <property type="entry name" value="COMPONENT OF ATP-DEPENDENT DSDNA EXONUCLEASE"/>
    <property type="match status" value="1"/>
</dbReference>
<dbReference type="Gene3D" id="3.60.21.10">
    <property type="match status" value="1"/>
</dbReference>
<keyword evidence="4 7" id="KW-0540">Nuclease</keyword>
<dbReference type="Pfam" id="PF12320">
    <property type="entry name" value="SbcD_C"/>
    <property type="match status" value="1"/>
</dbReference>
<evidence type="ECO:0000256" key="3">
    <source>
        <dbReference type="ARBA" id="ARBA00013365"/>
    </source>
</evidence>
<protein>
    <recommendedName>
        <fullName evidence="3 7">Nuclease SbcCD subunit D</fullName>
    </recommendedName>
</protein>
<evidence type="ECO:0000256" key="6">
    <source>
        <dbReference type="ARBA" id="ARBA00022839"/>
    </source>
</evidence>
<dbReference type="Proteomes" id="UP000199428">
    <property type="component" value="Unassembled WGS sequence"/>
</dbReference>
<dbReference type="CDD" id="cd00840">
    <property type="entry name" value="MPP_Mre11_N"/>
    <property type="match status" value="1"/>
</dbReference>
<dbReference type="InterPro" id="IPR004843">
    <property type="entry name" value="Calcineurin-like_PHP"/>
</dbReference>
<keyword evidence="7" id="KW-0235">DNA replication</keyword>
<keyword evidence="7" id="KW-0233">DNA recombination</keyword>
<comment type="function">
    <text evidence="7">SbcCD cleaves DNA hairpin structures. These structures can inhibit DNA replication and are intermediates in certain DNA recombination reactions. The complex acts as a 3'-&gt;5' double strand exonuclease that can open hairpins. It also has a 5' single-strand endonuclease activity.</text>
</comment>
<sequence>MKLLHTSDWHLGMTFRGGISYCLDQKYVINEICKIAVKEKVDGILIAGDVFDKSIASQEAIQMYDEIMTYVCASLNIPVYLIAGNHDGAERISQCNELLKKSGLYIAGALESKPCVVNCGDVDIYLLPWISTDKVKSVYSVGEDKIKSLEDAYKIVLDDYRANFVEGHKNILVSHAFIINAETSVSDRAAEVGRATMIGSYVFDGFDYVALGHLHGPQQINKHIRYSGTPMAYSFGKEEKQEKSVTVIDTDNWEQKIIPIPQLHKRVTLTGTFNELIKADYDEDILNGYVRLEVTDSYVGMDSMAAFREIYKNLLEVSSKDFEHSDAKITMTVEEFENADTDPETVFKRYCEDILEEAPSTHMLSLFKNALANYEKEVVEN</sequence>
<proteinExistence type="inferred from homology"/>
<feature type="domain" description="Calcineurin-like phosphoesterase" evidence="8">
    <location>
        <begin position="1"/>
        <end position="217"/>
    </location>
</feature>
<evidence type="ECO:0000256" key="5">
    <source>
        <dbReference type="ARBA" id="ARBA00022801"/>
    </source>
</evidence>
<evidence type="ECO:0000313" key="10">
    <source>
        <dbReference type="EMBL" id="SCZ81337.1"/>
    </source>
</evidence>
<dbReference type="GO" id="GO:0004519">
    <property type="term" value="F:endonuclease activity"/>
    <property type="evidence" value="ECO:0007669"/>
    <property type="project" value="UniProtKB-KW"/>
</dbReference>
<evidence type="ECO:0000259" key="9">
    <source>
        <dbReference type="Pfam" id="PF12320"/>
    </source>
</evidence>
<evidence type="ECO:0000256" key="4">
    <source>
        <dbReference type="ARBA" id="ARBA00022722"/>
    </source>
</evidence>
<dbReference type="SUPFAM" id="SSF56300">
    <property type="entry name" value="Metallo-dependent phosphatases"/>
    <property type="match status" value="1"/>
</dbReference>
<evidence type="ECO:0000256" key="7">
    <source>
        <dbReference type="RuleBase" id="RU363069"/>
    </source>
</evidence>
<evidence type="ECO:0000256" key="1">
    <source>
        <dbReference type="ARBA" id="ARBA00010555"/>
    </source>
</evidence>
<dbReference type="GO" id="GO:0006260">
    <property type="term" value="P:DNA replication"/>
    <property type="evidence" value="ECO:0007669"/>
    <property type="project" value="UniProtKB-KW"/>
</dbReference>
<organism evidence="10 11">
    <name type="scientific">Pseudobutyrivibrio xylanivorans</name>
    <dbReference type="NCBI Taxonomy" id="185007"/>
    <lineage>
        <taxon>Bacteria</taxon>
        <taxon>Bacillati</taxon>
        <taxon>Bacillota</taxon>
        <taxon>Clostridia</taxon>
        <taxon>Lachnospirales</taxon>
        <taxon>Lachnospiraceae</taxon>
        <taxon>Pseudobutyrivibrio</taxon>
    </lineage>
</organism>
<dbReference type="GO" id="GO:0008408">
    <property type="term" value="F:3'-5' exonuclease activity"/>
    <property type="evidence" value="ECO:0007669"/>
    <property type="project" value="InterPro"/>
</dbReference>
<dbReference type="NCBIfam" id="TIGR00619">
    <property type="entry name" value="sbcd"/>
    <property type="match status" value="1"/>
</dbReference>
<reference evidence="10 11" key="1">
    <citation type="submission" date="2016-10" db="EMBL/GenBank/DDBJ databases">
        <authorList>
            <person name="de Groot N.N."/>
        </authorList>
    </citation>
    <scope>NUCLEOTIDE SEQUENCE [LARGE SCALE GENOMIC DNA]</scope>
    <source>
        <strain evidence="10 11">DSM 10317</strain>
    </source>
</reference>
<feature type="domain" description="Nuclease SbcCD subunit D C-terminal" evidence="9">
    <location>
        <begin position="268"/>
        <end position="352"/>
    </location>
</feature>
<keyword evidence="7" id="KW-0255">Endonuclease</keyword>
<dbReference type="InterPro" id="IPR004593">
    <property type="entry name" value="SbcD"/>
</dbReference>
<comment type="subunit">
    <text evidence="2 7">Heterodimer of SbcC and SbcD.</text>
</comment>
<comment type="similarity">
    <text evidence="1 7">Belongs to the SbcD family.</text>
</comment>
<keyword evidence="5 7" id="KW-0378">Hydrolase</keyword>
<keyword evidence="6 7" id="KW-0269">Exonuclease</keyword>
<evidence type="ECO:0000256" key="2">
    <source>
        <dbReference type="ARBA" id="ARBA00011322"/>
    </source>
</evidence>
<dbReference type="PANTHER" id="PTHR30337:SF0">
    <property type="entry name" value="NUCLEASE SBCCD SUBUNIT D"/>
    <property type="match status" value="1"/>
</dbReference>
<evidence type="ECO:0000313" key="11">
    <source>
        <dbReference type="Proteomes" id="UP000199428"/>
    </source>
</evidence>
<dbReference type="Pfam" id="PF00149">
    <property type="entry name" value="Metallophos"/>
    <property type="match status" value="1"/>
</dbReference>
<dbReference type="InterPro" id="IPR026843">
    <property type="entry name" value="SbcD_C"/>
</dbReference>
<dbReference type="InterPro" id="IPR041796">
    <property type="entry name" value="Mre11_N"/>
</dbReference>
<dbReference type="InterPro" id="IPR029052">
    <property type="entry name" value="Metallo-depent_PP-like"/>
</dbReference>
<evidence type="ECO:0000259" key="8">
    <source>
        <dbReference type="Pfam" id="PF00149"/>
    </source>
</evidence>